<proteinExistence type="predicted"/>
<evidence type="ECO:0000313" key="1">
    <source>
        <dbReference type="EMBL" id="QXJ31937.1"/>
    </source>
</evidence>
<gene>
    <name evidence="1" type="ORF">J5U21_01588</name>
</gene>
<evidence type="ECO:0000313" key="2">
    <source>
        <dbReference type="Proteomes" id="UP000693941"/>
    </source>
</evidence>
<reference evidence="1" key="1">
    <citation type="journal article" date="2021" name="Environ. Microbiol.">
        <title>New insights into the diversity and evolution of the archaeal mobilome from three complete genomes of Saccharolobus shibatae.</title>
        <authorList>
            <person name="Medvedeva S."/>
            <person name="Brandt D."/>
            <person name="Cvirkaite-Krupovic V."/>
            <person name="Liu Y."/>
            <person name="Severinov K."/>
            <person name="Ishino S."/>
            <person name="Ishino Y."/>
            <person name="Prangishvili D."/>
            <person name="Kalinowski J."/>
            <person name="Krupovic M."/>
        </authorList>
    </citation>
    <scope>NUCLEOTIDE SEQUENCE</scope>
    <source>
        <strain evidence="1">BEU9</strain>
    </source>
</reference>
<accession>A0A8F5GWZ4</accession>
<sequence>MHTNNQGILMTNRKTAELASLFNLTSVEISYKTVERLYSDPDVFVILYNLLSQIVEGLLINAAMDGTCYSLGIIGVKGRSLEGM</sequence>
<name>A0A8F5GWZ4_9CREN</name>
<protein>
    <submittedName>
        <fullName evidence="1">Uncharacterized protein</fullName>
    </submittedName>
</protein>
<dbReference type="Proteomes" id="UP000693941">
    <property type="component" value="Chromosome"/>
</dbReference>
<dbReference type="AlphaFoldDB" id="A0A8F5GWZ4"/>
<dbReference type="EMBL" id="CP077715">
    <property type="protein sequence ID" value="QXJ31937.1"/>
    <property type="molecule type" value="Genomic_DNA"/>
</dbReference>
<organism evidence="1 2">
    <name type="scientific">Saccharolobus shibatae</name>
    <dbReference type="NCBI Taxonomy" id="2286"/>
    <lineage>
        <taxon>Archaea</taxon>
        <taxon>Thermoproteota</taxon>
        <taxon>Thermoprotei</taxon>
        <taxon>Sulfolobales</taxon>
        <taxon>Sulfolobaceae</taxon>
        <taxon>Saccharolobus</taxon>
    </lineage>
</organism>